<dbReference type="InterPro" id="IPR050951">
    <property type="entry name" value="Retrovirus_Pol_polyprotein"/>
</dbReference>
<dbReference type="InterPro" id="IPR041588">
    <property type="entry name" value="Integrase_H2C2"/>
</dbReference>
<dbReference type="PROSITE" id="PS50994">
    <property type="entry name" value="INTEGRASE"/>
    <property type="match status" value="1"/>
</dbReference>
<dbReference type="Gene3D" id="3.10.10.10">
    <property type="entry name" value="HIV Type 1 Reverse Transcriptase, subunit A, domain 1"/>
    <property type="match status" value="1"/>
</dbReference>
<evidence type="ECO:0000259" key="9">
    <source>
        <dbReference type="PROSITE" id="PS50878"/>
    </source>
</evidence>
<dbReference type="Pfam" id="PF17921">
    <property type="entry name" value="Integrase_H2C2"/>
    <property type="match status" value="1"/>
</dbReference>
<reference evidence="11 12" key="1">
    <citation type="submission" date="2024-02" db="EMBL/GenBank/DDBJ databases">
        <authorList>
            <person name="Daric V."/>
            <person name="Darras S."/>
        </authorList>
    </citation>
    <scope>NUCLEOTIDE SEQUENCE [LARGE SCALE GENOMIC DNA]</scope>
</reference>
<dbReference type="Gene3D" id="3.30.420.10">
    <property type="entry name" value="Ribonuclease H-like superfamily/Ribonuclease H"/>
    <property type="match status" value="1"/>
</dbReference>
<evidence type="ECO:0000256" key="5">
    <source>
        <dbReference type="ARBA" id="ARBA00022722"/>
    </source>
</evidence>
<dbReference type="SUPFAM" id="SSF50630">
    <property type="entry name" value="Acid proteases"/>
    <property type="match status" value="1"/>
</dbReference>
<evidence type="ECO:0000256" key="4">
    <source>
        <dbReference type="ARBA" id="ARBA00022695"/>
    </source>
</evidence>
<keyword evidence="5" id="KW-0540">Nuclease</keyword>
<keyword evidence="7" id="KW-0511">Multifunctional enzyme</keyword>
<comment type="caution">
    <text evidence="11">The sequence shown here is derived from an EMBL/GenBank/DDBJ whole genome shotgun (WGS) entry which is preliminary data.</text>
</comment>
<dbReference type="PANTHER" id="PTHR37984">
    <property type="entry name" value="PROTEIN CBG26694"/>
    <property type="match status" value="1"/>
</dbReference>
<evidence type="ECO:0000256" key="3">
    <source>
        <dbReference type="ARBA" id="ARBA00022679"/>
    </source>
</evidence>
<dbReference type="InterPro" id="IPR001584">
    <property type="entry name" value="Integrase_cat-core"/>
</dbReference>
<dbReference type="SUPFAM" id="SSF53098">
    <property type="entry name" value="Ribonuclease H-like"/>
    <property type="match status" value="1"/>
</dbReference>
<keyword evidence="6" id="KW-0378">Hydrolase</keyword>
<dbReference type="InterPro" id="IPR043502">
    <property type="entry name" value="DNA/RNA_pol_sf"/>
</dbReference>
<keyword evidence="6" id="KW-0255">Endonuclease</keyword>
<dbReference type="Gene3D" id="1.10.340.70">
    <property type="match status" value="1"/>
</dbReference>
<evidence type="ECO:0000256" key="2">
    <source>
        <dbReference type="ARBA" id="ARBA00012180"/>
    </source>
</evidence>
<protein>
    <recommendedName>
        <fullName evidence="8">Gypsy retrotransposon integrase-like protein 1</fullName>
        <ecNumber evidence="2">3.1.26.4</ecNumber>
    </recommendedName>
</protein>
<dbReference type="Pfam" id="PF00078">
    <property type="entry name" value="RVT_1"/>
    <property type="match status" value="1"/>
</dbReference>
<comment type="similarity">
    <text evidence="1">Belongs to the beta type-B retroviral polymerase family. HERV class-II K(HML-2) pol subfamily.</text>
</comment>
<dbReference type="InterPro" id="IPR036397">
    <property type="entry name" value="RNaseH_sf"/>
</dbReference>
<sequence>MCSTLCVDRATSKKRLEPTVRSRLRTVGGLLSSHLFFITDKLTGIKFLVDTGSPVSMIKVHSDYFLHGFKQKFYNAINGSRIVIKGNEPLKVSLNLNRTFLWHFEMSSDIAYSIIGSDFLIHFGLNIDLTAKRLTLPRAKKDVTDFTTPKRPFSASCCQETKPSSISQAAEADMTSDGLLADLTKTYPNVFDVSAYSERPINNAVHHIITTGEPIRCRPYRMSPEKEKILKQELNKLLELGVIERSNSPYSSPVMLIQKKDAGQYRIVNNYKILNQQTQFDTYNLPLINNFPNAMAGSKIYSVLDLLKGFHQIRIADQDIPKTAFTTSSGTYQYVRLPMGLCNSSQTFQRCIDNVLRGLSDYTFNYIDDVIVFSSTPEEHKKHLETVLQRFQEHNIIVNKKKCVFNATEVKFLGFTVNKDGASPIKSKVDAIEKYPLPVTIKELRRFLGMVNFYRRFLPNAAGIQDPLNKLLGTGSGRRRVIWTPIARQAFQETKQALCEATKLAFPVHDAEVRLSVDASDVSCAGVLEQVIDGCPQSLAFFSKSFTKAQRKYSVYDRELLGLYLSIKYFRYFLDGRQFRLFTDHKALVTGIHSKLDNATAQQFRYLSYIAQFCPVIEHISGESNVVSDALSRITVAGINYDLPSIDYLQIASHQHTDRTLDAILHGESSLQLKRVTLPDHGVSILCDMSTKQARPVVPASFRKQIFDTIHSLSHAGIKVTQKLIAERFVWPKMMVEIRDMCKTCIPCQQTKVRRHTVAPLKTFKKPDERFSHVHVDIVGPLTVSNGYSYLLTVIDRYTRYPVAIPLKDITAKTCADAFILNWVANFGVPKIITSDRGRQFTSQLWHEMAKFMGTKLIHTTSHHPQSDGMLERAHRTLKTALKAYSCSHDWYSHLGWVMLGIRASVKEDIECAPSQLVFGTSIRLPGEFFETPSLDMIPQSKYVEQLTQFMATLRYVPPHEPYPIKTFVDPELKTCSHVFIRHDGVRTGMQRPYSGPYTVIDRQEKFFTIDLNSRIDNISINRLKAGHIPVPNSAESFLPNTGSQNNSCHDDENLILQSDLPFSVAEEEIDSHPVSQSINADEDHIPQYTTRTGRVITKPARFR</sequence>
<evidence type="ECO:0000313" key="12">
    <source>
        <dbReference type="Proteomes" id="UP001642483"/>
    </source>
</evidence>
<feature type="domain" description="Reverse transcriptase" evidence="9">
    <location>
        <begin position="238"/>
        <end position="417"/>
    </location>
</feature>
<dbReference type="Proteomes" id="UP001642483">
    <property type="component" value="Unassembled WGS sequence"/>
</dbReference>
<accession>A0ABP0G784</accession>
<evidence type="ECO:0000256" key="7">
    <source>
        <dbReference type="ARBA" id="ARBA00023268"/>
    </source>
</evidence>
<dbReference type="Gene3D" id="3.30.70.270">
    <property type="match status" value="2"/>
</dbReference>
<dbReference type="CDD" id="cd01647">
    <property type="entry name" value="RT_LTR"/>
    <property type="match status" value="1"/>
</dbReference>
<keyword evidence="12" id="KW-1185">Reference proteome</keyword>
<organism evidence="11 12">
    <name type="scientific">Clavelina lepadiformis</name>
    <name type="common">Light-bulb sea squirt</name>
    <name type="synonym">Ascidia lepadiformis</name>
    <dbReference type="NCBI Taxonomy" id="159417"/>
    <lineage>
        <taxon>Eukaryota</taxon>
        <taxon>Metazoa</taxon>
        <taxon>Chordata</taxon>
        <taxon>Tunicata</taxon>
        <taxon>Ascidiacea</taxon>
        <taxon>Aplousobranchia</taxon>
        <taxon>Clavelinidae</taxon>
        <taxon>Clavelina</taxon>
    </lineage>
</organism>
<dbReference type="InterPro" id="IPR021109">
    <property type="entry name" value="Peptidase_aspartic_dom_sf"/>
</dbReference>
<dbReference type="EC" id="3.1.26.4" evidence="2"/>
<name>A0ABP0G784_CLALP</name>
<evidence type="ECO:0000313" key="11">
    <source>
        <dbReference type="EMBL" id="CAK8687460.1"/>
    </source>
</evidence>
<evidence type="ECO:0000256" key="1">
    <source>
        <dbReference type="ARBA" id="ARBA00010879"/>
    </source>
</evidence>
<dbReference type="Pfam" id="PF00665">
    <property type="entry name" value="rve"/>
    <property type="match status" value="1"/>
</dbReference>
<evidence type="ECO:0000259" key="10">
    <source>
        <dbReference type="PROSITE" id="PS50994"/>
    </source>
</evidence>
<dbReference type="InterPro" id="IPR041577">
    <property type="entry name" value="RT_RNaseH_2"/>
</dbReference>
<keyword evidence="4" id="KW-0548">Nucleotidyltransferase</keyword>
<gene>
    <name evidence="11" type="ORF">CVLEPA_LOCUS19532</name>
</gene>
<dbReference type="InterPro" id="IPR012337">
    <property type="entry name" value="RNaseH-like_sf"/>
</dbReference>
<proteinExistence type="inferred from homology"/>
<dbReference type="PROSITE" id="PS50878">
    <property type="entry name" value="RT_POL"/>
    <property type="match status" value="1"/>
</dbReference>
<dbReference type="EMBL" id="CAWYQH010000104">
    <property type="protein sequence ID" value="CAK8687460.1"/>
    <property type="molecule type" value="Genomic_DNA"/>
</dbReference>
<keyword evidence="3" id="KW-0808">Transferase</keyword>
<evidence type="ECO:0000256" key="6">
    <source>
        <dbReference type="ARBA" id="ARBA00022759"/>
    </source>
</evidence>
<dbReference type="InterPro" id="IPR043128">
    <property type="entry name" value="Rev_trsase/Diguanyl_cyclase"/>
</dbReference>
<dbReference type="SUPFAM" id="SSF56672">
    <property type="entry name" value="DNA/RNA polymerases"/>
    <property type="match status" value="1"/>
</dbReference>
<dbReference type="CDD" id="cd09274">
    <property type="entry name" value="RNase_HI_RT_Ty3"/>
    <property type="match status" value="1"/>
</dbReference>
<evidence type="ECO:0000256" key="8">
    <source>
        <dbReference type="ARBA" id="ARBA00039658"/>
    </source>
</evidence>
<dbReference type="PANTHER" id="PTHR37984:SF5">
    <property type="entry name" value="PROTEIN NYNRIN-LIKE"/>
    <property type="match status" value="1"/>
</dbReference>
<dbReference type="Pfam" id="PF17919">
    <property type="entry name" value="RT_RNaseH_2"/>
    <property type="match status" value="1"/>
</dbReference>
<feature type="domain" description="Integrase catalytic" evidence="10">
    <location>
        <begin position="763"/>
        <end position="934"/>
    </location>
</feature>
<dbReference type="InterPro" id="IPR000477">
    <property type="entry name" value="RT_dom"/>
</dbReference>